<feature type="binding site" description="axial binding residue" evidence="15">
    <location>
        <position position="99"/>
    </location>
    <ligand>
        <name>heme b</name>
        <dbReference type="ChEBI" id="CHEBI:60344"/>
        <label>b562</label>
    </ligand>
    <ligandPart>
        <name>Fe</name>
        <dbReference type="ChEBI" id="CHEBI:18248"/>
    </ligandPart>
</feature>
<dbReference type="GO" id="GO:0046872">
    <property type="term" value="F:metal ion binding"/>
    <property type="evidence" value="ECO:0007669"/>
    <property type="project" value="UniProtKB-KW"/>
</dbReference>
<keyword evidence="10 16" id="KW-0249">Electron transport</keyword>
<evidence type="ECO:0000256" key="14">
    <source>
        <dbReference type="PIRSR" id="PIRSR038885-1"/>
    </source>
</evidence>
<evidence type="ECO:0000256" key="10">
    <source>
        <dbReference type="ARBA" id="ARBA00022982"/>
    </source>
</evidence>
<dbReference type="PROSITE" id="PS51003">
    <property type="entry name" value="CYTB_CTER"/>
    <property type="match status" value="1"/>
</dbReference>
<name>A0A222ERL1_9SPHN</name>
<dbReference type="Gene3D" id="1.20.810.10">
    <property type="entry name" value="Cytochrome Bc1 Complex, Chain C"/>
    <property type="match status" value="1"/>
</dbReference>
<evidence type="ECO:0000313" key="23">
    <source>
        <dbReference type="Proteomes" id="UP000325385"/>
    </source>
</evidence>
<dbReference type="PROSITE" id="PS51002">
    <property type="entry name" value="CYTB_NTER"/>
    <property type="match status" value="1"/>
</dbReference>
<dbReference type="CDD" id="cd00284">
    <property type="entry name" value="Cytochrome_b_N"/>
    <property type="match status" value="1"/>
</dbReference>
<dbReference type="EMBL" id="AP019389">
    <property type="protein sequence ID" value="BBI19427.1"/>
    <property type="molecule type" value="Genomic_DNA"/>
</dbReference>
<dbReference type="GO" id="GO:0008121">
    <property type="term" value="F:quinol-cytochrome-c reductase activity"/>
    <property type="evidence" value="ECO:0007669"/>
    <property type="project" value="InterPro"/>
</dbReference>
<evidence type="ECO:0000256" key="7">
    <source>
        <dbReference type="ARBA" id="ARBA00022660"/>
    </source>
</evidence>
<dbReference type="InterPro" id="IPR005797">
    <property type="entry name" value="Cyt_b/b6_N"/>
</dbReference>
<evidence type="ECO:0000256" key="13">
    <source>
        <dbReference type="ARBA" id="ARBA00023136"/>
    </source>
</evidence>
<dbReference type="InterPro" id="IPR030689">
    <property type="entry name" value="Cytochrome_b"/>
</dbReference>
<comment type="cofactor">
    <cofactor evidence="15">
        <name>heme</name>
        <dbReference type="ChEBI" id="CHEBI:30413"/>
    </cofactor>
    <text evidence="15">Binds 2 heme groups non-covalently.</text>
</comment>
<keyword evidence="5 16" id="KW-0813">Transport</keyword>
<sequence>MSFPWAKEYTPSNPVMQFLDEKLPLPRLVYNAVGAGYPVPRNLSYFWNFGVLAGFFLVVQIVTGVVLAMHYAANAQVAFATTEHIMRDVNWGWLMRYAHANGASFFFIVVYLHIFRGLFYSSYKAPREMIWLLGVVIFLLMMATAFMGYVLPWGQMSFWGAKVITGLFGAIPLVGEPIQIWLLGGFAPDNAALNRFFSLHFLLPFVIAGVVILHIWALHIPGSSNPTGVEVKQESDTLPFHPYYTAKDGFGLGIALILFFSMVFFLPNALGHPDNYIEANPLSTPAHIVPEWYFWPFYAILRAFTVDFLFFPAKLLGVIAMFGSILVWFFLPWLDKSPVRSGHYRPLFRKFFWFGLIPAMVILFICGGAPAEEPYVMLSQLATAYYFLHFLVILPIVSQIEKPAPLPYSITEAVLGSDKKAVLGENATPAV</sequence>
<feature type="transmembrane region" description="Helical" evidence="17">
    <location>
        <begin position="377"/>
        <end position="397"/>
    </location>
</feature>
<keyword evidence="8 16" id="KW-0812">Transmembrane</keyword>
<dbReference type="PANTHER" id="PTHR19271">
    <property type="entry name" value="CYTOCHROME B"/>
    <property type="match status" value="1"/>
</dbReference>
<dbReference type="Pfam" id="PF00033">
    <property type="entry name" value="Cytochrome_B"/>
    <property type="match status" value="1"/>
</dbReference>
<keyword evidence="12 15" id="KW-0408">Iron</keyword>
<comment type="subcellular location">
    <subcellularLocation>
        <location evidence="2">Membrane</location>
        <topology evidence="2">Multi-pass membrane protein</topology>
    </subcellularLocation>
</comment>
<dbReference type="InterPro" id="IPR027387">
    <property type="entry name" value="Cytb/b6-like_sf"/>
</dbReference>
<evidence type="ECO:0000256" key="5">
    <source>
        <dbReference type="ARBA" id="ARBA00022448"/>
    </source>
</evidence>
<comment type="similarity">
    <text evidence="16">Belongs to the cytochrome b family.</text>
</comment>
<dbReference type="SUPFAM" id="SSF81648">
    <property type="entry name" value="a domain/subunit of cytochrome bc1 complex (Ubiquinol-cytochrome c reductase)"/>
    <property type="match status" value="1"/>
</dbReference>
<evidence type="ECO:0000256" key="9">
    <source>
        <dbReference type="ARBA" id="ARBA00022723"/>
    </source>
</evidence>
<dbReference type="Proteomes" id="UP000325385">
    <property type="component" value="Chromosome"/>
</dbReference>
<feature type="transmembrane region" description="Helical" evidence="17">
    <location>
        <begin position="130"/>
        <end position="151"/>
    </location>
</feature>
<dbReference type="PANTHER" id="PTHR19271:SF16">
    <property type="entry name" value="CYTOCHROME B"/>
    <property type="match status" value="1"/>
</dbReference>
<evidence type="ECO:0000256" key="2">
    <source>
        <dbReference type="ARBA" id="ARBA00004141"/>
    </source>
</evidence>
<dbReference type="EMBL" id="CP032228">
    <property type="protein sequence ID" value="QFI62263.1"/>
    <property type="molecule type" value="Genomic_DNA"/>
</dbReference>
<keyword evidence="9 15" id="KW-0479">Metal-binding</keyword>
<feature type="transmembrane region" description="Helical" evidence="17">
    <location>
        <begin position="315"/>
        <end position="331"/>
    </location>
</feature>
<dbReference type="GeneID" id="69696152"/>
<evidence type="ECO:0000259" key="19">
    <source>
        <dbReference type="PROSITE" id="PS51003"/>
    </source>
</evidence>
<dbReference type="SUPFAM" id="SSF81342">
    <property type="entry name" value="Transmembrane di-heme cytochromes"/>
    <property type="match status" value="1"/>
</dbReference>
<keyword evidence="22" id="KW-1185">Reference proteome</keyword>
<keyword evidence="11 17" id="KW-1133">Transmembrane helix</keyword>
<dbReference type="InterPro" id="IPR016174">
    <property type="entry name" value="Di-haem_cyt_TM"/>
</dbReference>
<dbReference type="AlphaFoldDB" id="A0A222ERL1"/>
<dbReference type="RefSeq" id="WP_067503214.1">
    <property type="nucleotide sequence ID" value="NZ_AP019389.1"/>
</dbReference>
<dbReference type="GO" id="GO:0016491">
    <property type="term" value="F:oxidoreductase activity"/>
    <property type="evidence" value="ECO:0007669"/>
    <property type="project" value="InterPro"/>
</dbReference>
<comment type="function">
    <text evidence="1 16">Component of the ubiquinol-cytochrome c reductase complex (complex III or cytochrome b-c1 complex), which is a respiratory chain that generates an electrochemical potential coupled to ATP synthesis.</text>
</comment>
<feature type="transmembrane region" description="Helical" evidence="17">
    <location>
        <begin position="45"/>
        <end position="73"/>
    </location>
</feature>
<evidence type="ECO:0000256" key="1">
    <source>
        <dbReference type="ARBA" id="ARBA00002444"/>
    </source>
</evidence>
<dbReference type="InterPro" id="IPR048259">
    <property type="entry name" value="Cytochrome_b_N_euk/bac"/>
</dbReference>
<reference evidence="23" key="1">
    <citation type="submission" date="2018-09" db="EMBL/GenBank/DDBJ databases">
        <title>Nocardia yunnanensis sp. nov., an actinomycete isolated from a soil sample.</title>
        <authorList>
            <person name="Zhang J."/>
        </authorList>
    </citation>
    <scope>NUCLEOTIDE SEQUENCE [LARGE SCALE GENOMIC DNA]</scope>
    <source>
        <strain evidence="23">21-3</strain>
    </source>
</reference>
<evidence type="ECO:0000313" key="21">
    <source>
        <dbReference type="EMBL" id="QFI62263.1"/>
    </source>
</evidence>
<organism evidence="20 22">
    <name type="scientific">Qipengyuania flava</name>
    <dbReference type="NCBI Taxonomy" id="192812"/>
    <lineage>
        <taxon>Bacteria</taxon>
        <taxon>Pseudomonadati</taxon>
        <taxon>Pseudomonadota</taxon>
        <taxon>Alphaproteobacteria</taxon>
        <taxon>Sphingomonadales</taxon>
        <taxon>Erythrobacteraceae</taxon>
        <taxon>Qipengyuania</taxon>
    </lineage>
</organism>
<proteinExistence type="inferred from homology"/>
<dbReference type="InterPro" id="IPR005798">
    <property type="entry name" value="Cyt_b/b6_C"/>
</dbReference>
<feature type="binding site" description="axial binding residue" evidence="15">
    <location>
        <position position="113"/>
    </location>
    <ligand>
        <name>heme b</name>
        <dbReference type="ChEBI" id="CHEBI:60344"/>
        <label>b566</label>
    </ligand>
    <ligandPart>
        <name>Fe</name>
        <dbReference type="ChEBI" id="CHEBI:18248"/>
    </ligandPart>
</feature>
<keyword evidence="13 17" id="KW-0472">Membrane</keyword>
<feature type="transmembrane region" description="Helical" evidence="17">
    <location>
        <begin position="250"/>
        <end position="271"/>
    </location>
</feature>
<reference evidence="21" key="2">
    <citation type="submission" date="2018-09" db="EMBL/GenBank/DDBJ databases">
        <authorList>
            <person name="Zhang J."/>
        </authorList>
    </citation>
    <scope>NUCLEOTIDE SEQUENCE</scope>
    <source>
        <strain evidence="21">21-3</strain>
    </source>
</reference>
<feature type="binding site" description="axial binding residue" evidence="15">
    <location>
        <position position="200"/>
    </location>
    <ligand>
        <name>heme b</name>
        <dbReference type="ChEBI" id="CHEBI:60344"/>
        <label>b562</label>
    </ligand>
    <ligandPart>
        <name>Fe</name>
        <dbReference type="ChEBI" id="CHEBI:18248"/>
    </ligandPart>
</feature>
<feature type="transmembrane region" description="Helical" evidence="17">
    <location>
        <begin position="93"/>
        <end position="118"/>
    </location>
</feature>
<reference evidence="20 22" key="3">
    <citation type="submission" date="2019-01" db="EMBL/GenBank/DDBJ databases">
        <title>Complete genome sequence of Erythrobacter flavus KJ5.</title>
        <authorList>
            <person name="Kanesaki Y."/>
            <person name="Brotosudarmo T."/>
            <person name="Moriuchi R."/>
            <person name="Awai K."/>
        </authorList>
    </citation>
    <scope>NUCLEOTIDE SEQUENCE [LARGE SCALE GENOMIC DNA]</scope>
    <source>
        <strain evidence="20 22">KJ5</strain>
    </source>
</reference>
<keyword evidence="6 15" id="KW-0349">Heme</keyword>
<evidence type="ECO:0000256" key="12">
    <source>
        <dbReference type="ARBA" id="ARBA00023004"/>
    </source>
</evidence>
<evidence type="ECO:0000256" key="17">
    <source>
        <dbReference type="SAM" id="Phobius"/>
    </source>
</evidence>
<accession>A0A222ERL1</accession>
<feature type="binding site" evidence="14">
    <location>
        <position position="219"/>
    </location>
    <ligand>
        <name>a ubiquinone</name>
        <dbReference type="ChEBI" id="CHEBI:16389"/>
    </ligand>
</feature>
<evidence type="ECO:0000256" key="15">
    <source>
        <dbReference type="PIRSR" id="PIRSR038885-2"/>
    </source>
</evidence>
<dbReference type="Pfam" id="PF00032">
    <property type="entry name" value="Cytochrom_B_C"/>
    <property type="match status" value="1"/>
</dbReference>
<evidence type="ECO:0000259" key="18">
    <source>
        <dbReference type="PROSITE" id="PS51002"/>
    </source>
</evidence>
<feature type="domain" description="Cytochrome b/b6 N-terminal region profile" evidence="18">
    <location>
        <begin position="15"/>
        <end position="227"/>
    </location>
</feature>
<evidence type="ECO:0000256" key="3">
    <source>
        <dbReference type="ARBA" id="ARBA00011649"/>
    </source>
</evidence>
<evidence type="ECO:0000256" key="4">
    <source>
        <dbReference type="ARBA" id="ARBA00013531"/>
    </source>
</evidence>
<feature type="binding site" description="axial binding residue" evidence="15">
    <location>
        <position position="214"/>
    </location>
    <ligand>
        <name>heme b</name>
        <dbReference type="ChEBI" id="CHEBI:60344"/>
        <label>b566</label>
    </ligand>
    <ligandPart>
        <name>Fe</name>
        <dbReference type="ChEBI" id="CHEBI:18248"/>
    </ligandPart>
</feature>
<gene>
    <name evidence="20" type="primary">fbcB</name>
    <name evidence="21" type="ORF">D0Y83_02495</name>
    <name evidence="20" type="ORF">EKJ_02740</name>
</gene>
<evidence type="ECO:0000256" key="8">
    <source>
        <dbReference type="ARBA" id="ARBA00022692"/>
    </source>
</evidence>
<dbReference type="FunFam" id="1.20.810.10:FF:000004">
    <property type="entry name" value="Cytochrome b"/>
    <property type="match status" value="1"/>
</dbReference>
<evidence type="ECO:0000256" key="6">
    <source>
        <dbReference type="ARBA" id="ARBA00022617"/>
    </source>
</evidence>
<dbReference type="InterPro" id="IPR036150">
    <property type="entry name" value="Cyt_b/b6_C_sf"/>
</dbReference>
<keyword evidence="7 16" id="KW-0679">Respiratory chain</keyword>
<dbReference type="InterPro" id="IPR048260">
    <property type="entry name" value="Cytochrome_b_C_euk/bac"/>
</dbReference>
<dbReference type="CDD" id="cd00290">
    <property type="entry name" value="cytochrome_b_C"/>
    <property type="match status" value="1"/>
</dbReference>
<feature type="domain" description="Cytochrome b/b6 C-terminal region profile" evidence="19">
    <location>
        <begin position="230"/>
        <end position="408"/>
    </location>
</feature>
<dbReference type="GO" id="GO:0045275">
    <property type="term" value="C:respiratory chain complex III"/>
    <property type="evidence" value="ECO:0007669"/>
    <property type="project" value="InterPro"/>
</dbReference>
<evidence type="ECO:0000256" key="11">
    <source>
        <dbReference type="ARBA" id="ARBA00022989"/>
    </source>
</evidence>
<feature type="transmembrane region" description="Helical" evidence="17">
    <location>
        <begin position="196"/>
        <end position="217"/>
    </location>
</feature>
<evidence type="ECO:0000313" key="22">
    <source>
        <dbReference type="Proteomes" id="UP000290057"/>
    </source>
</evidence>
<feature type="transmembrane region" description="Helical" evidence="17">
    <location>
        <begin position="163"/>
        <end position="184"/>
    </location>
</feature>
<dbReference type="Proteomes" id="UP000290057">
    <property type="component" value="Chromosome"/>
</dbReference>
<evidence type="ECO:0000256" key="16">
    <source>
        <dbReference type="RuleBase" id="RU003385"/>
    </source>
</evidence>
<comment type="subunit">
    <text evidence="3 16">The main subunits of complex b-c1 are: cytochrome b, cytochrome c1 and the Rieske protein.</text>
</comment>
<feature type="transmembrane region" description="Helical" evidence="17">
    <location>
        <begin position="351"/>
        <end position="371"/>
    </location>
</feature>
<dbReference type="PIRSF" id="PIRSF038885">
    <property type="entry name" value="COB"/>
    <property type="match status" value="1"/>
</dbReference>
<evidence type="ECO:0000313" key="20">
    <source>
        <dbReference type="EMBL" id="BBI19427.1"/>
    </source>
</evidence>
<comment type="cofactor">
    <cofactor evidence="16">
        <name>heme b</name>
        <dbReference type="ChEBI" id="CHEBI:60344"/>
    </cofactor>
    <text evidence="16">Binds 2 heme groups non-covalently.</text>
</comment>
<protein>
    <recommendedName>
        <fullName evidence="4 16">Cytochrome b</fullName>
    </recommendedName>
</protein>
<dbReference type="GO" id="GO:0022904">
    <property type="term" value="P:respiratory electron transport chain"/>
    <property type="evidence" value="ECO:0007669"/>
    <property type="project" value="InterPro"/>
</dbReference>